<evidence type="ECO:0000256" key="1">
    <source>
        <dbReference type="SAM" id="SignalP"/>
    </source>
</evidence>
<organism evidence="2 3">
    <name type="scientific">Roseisalinus antarcticus</name>
    <dbReference type="NCBI Taxonomy" id="254357"/>
    <lineage>
        <taxon>Bacteria</taxon>
        <taxon>Pseudomonadati</taxon>
        <taxon>Pseudomonadota</taxon>
        <taxon>Alphaproteobacteria</taxon>
        <taxon>Rhodobacterales</taxon>
        <taxon>Roseobacteraceae</taxon>
        <taxon>Roseisalinus</taxon>
    </lineage>
</organism>
<accession>A0A1Y5TXI2</accession>
<dbReference type="AlphaFoldDB" id="A0A1Y5TXI2"/>
<evidence type="ECO:0008006" key="4">
    <source>
        <dbReference type="Google" id="ProtNLM"/>
    </source>
</evidence>
<dbReference type="EMBL" id="FWFZ01000038">
    <property type="protein sequence ID" value="SLN75879.1"/>
    <property type="molecule type" value="Genomic_DNA"/>
</dbReference>
<keyword evidence="3" id="KW-1185">Reference proteome</keyword>
<keyword evidence="1" id="KW-0732">Signal</keyword>
<protein>
    <recommendedName>
        <fullName evidence="4">Lipoprotein</fullName>
    </recommendedName>
</protein>
<feature type="chain" id="PRO_5012576863" description="Lipoprotein" evidence="1">
    <location>
        <begin position="23"/>
        <end position="90"/>
    </location>
</feature>
<sequence>MRGMSVLPLLLAACAAPTPEVAVIAPLSAMSLETDCVVAIGAETGLSPRDVVVTAVRPLRRGTEVRARLPVGGASCRFTDDGRLGRVDLS</sequence>
<evidence type="ECO:0000313" key="2">
    <source>
        <dbReference type="EMBL" id="SLN75879.1"/>
    </source>
</evidence>
<proteinExistence type="predicted"/>
<reference evidence="2 3" key="1">
    <citation type="submission" date="2017-03" db="EMBL/GenBank/DDBJ databases">
        <authorList>
            <person name="Afonso C.L."/>
            <person name="Miller P.J."/>
            <person name="Scott M.A."/>
            <person name="Spackman E."/>
            <person name="Goraichik I."/>
            <person name="Dimitrov K.M."/>
            <person name="Suarez D.L."/>
            <person name="Swayne D.E."/>
        </authorList>
    </citation>
    <scope>NUCLEOTIDE SEQUENCE [LARGE SCALE GENOMIC DNA]</scope>
    <source>
        <strain evidence="2 3">CECT 7023</strain>
    </source>
</reference>
<name>A0A1Y5TXI2_9RHOB</name>
<feature type="signal peptide" evidence="1">
    <location>
        <begin position="1"/>
        <end position="22"/>
    </location>
</feature>
<evidence type="ECO:0000313" key="3">
    <source>
        <dbReference type="Proteomes" id="UP000193900"/>
    </source>
</evidence>
<dbReference type="Proteomes" id="UP000193900">
    <property type="component" value="Unassembled WGS sequence"/>
</dbReference>
<gene>
    <name evidence="2" type="ORF">ROA7023_04045</name>
</gene>